<dbReference type="EMBL" id="EU421841">
    <property type="protein sequence ID" value="ACA00190.1"/>
    <property type="molecule type" value="Genomic_DNA"/>
</dbReference>
<keyword evidence="2" id="KW-0472">Membrane</keyword>
<evidence type="ECO:0008006" key="4">
    <source>
        <dbReference type="Google" id="ProtNLM"/>
    </source>
</evidence>
<keyword evidence="2" id="KW-0812">Transmembrane</keyword>
<reference evidence="3" key="1">
    <citation type="journal article" date="2008" name="Appl. Environ. Microbiol.">
        <title>Presence of a family of plasmids (29 to 65 kilobases) with a 26-kilobase common region in different strains of the sulfur-oxidizing bacterium Acidithiobacillus caldus.</title>
        <authorList>
            <person name="van Zyl L.J."/>
            <person name="Deane S.M."/>
            <person name="Louw L.A."/>
            <person name="Rawlings D.E."/>
        </authorList>
    </citation>
    <scope>NUCLEOTIDE SEQUENCE</scope>
    <source>
        <strain evidence="3">MNG</strain>
        <plasmid evidence="3">pTcM1</plasmid>
    </source>
</reference>
<dbReference type="InterPro" id="IPR016410">
    <property type="entry name" value="Phage_imm"/>
</dbReference>
<accession>B1A4L2</accession>
<geneLocation type="plasmid" evidence="3">
    <name>pTcM1</name>
</geneLocation>
<dbReference type="AlphaFoldDB" id="B1A4L2"/>
<dbReference type="Pfam" id="PF14373">
    <property type="entry name" value="Imm_superinfect"/>
    <property type="match status" value="1"/>
</dbReference>
<feature type="compositionally biased region" description="Low complexity" evidence="1">
    <location>
        <begin position="63"/>
        <end position="78"/>
    </location>
</feature>
<feature type="transmembrane region" description="Helical" evidence="2">
    <location>
        <begin position="6"/>
        <end position="26"/>
    </location>
</feature>
<keyword evidence="3" id="KW-0614">Plasmid</keyword>
<evidence type="ECO:0000313" key="3">
    <source>
        <dbReference type="EMBL" id="ACA00190.1"/>
    </source>
</evidence>
<feature type="transmembrane region" description="Helical" evidence="2">
    <location>
        <begin position="33"/>
        <end position="57"/>
    </location>
</feature>
<name>B1A4L2_9PROT</name>
<protein>
    <recommendedName>
        <fullName evidence="4">Superinfection immunity protein</fullName>
    </recommendedName>
</protein>
<proteinExistence type="predicted"/>
<dbReference type="RefSeq" id="WP_012387030.1">
    <property type="nucleotide sequence ID" value="NZ_JABBDQ010000056.1"/>
</dbReference>
<feature type="region of interest" description="Disordered" evidence="1">
    <location>
        <begin position="61"/>
        <end position="85"/>
    </location>
</feature>
<organism evidence="3">
    <name type="scientific">Acidithiobacillus caldus</name>
    <dbReference type="NCBI Taxonomy" id="33059"/>
    <lineage>
        <taxon>Bacteria</taxon>
        <taxon>Pseudomonadati</taxon>
        <taxon>Pseudomonadota</taxon>
        <taxon>Acidithiobacillia</taxon>
        <taxon>Acidithiobacillales</taxon>
        <taxon>Acidithiobacillaceae</taxon>
        <taxon>Acidithiobacillus</taxon>
    </lineage>
</organism>
<evidence type="ECO:0000256" key="2">
    <source>
        <dbReference type="SAM" id="Phobius"/>
    </source>
</evidence>
<keyword evidence="2" id="KW-1133">Transmembrane helix</keyword>
<sequence>MTTLFILVAFLFGAALYFLPTILAWLRKKSNLVAIFVMNLLLGWLFVGWVIALVWALSNDSPTTQTGATGAATTSGKTVGKDKIC</sequence>
<evidence type="ECO:0000256" key="1">
    <source>
        <dbReference type="SAM" id="MobiDB-lite"/>
    </source>
</evidence>